<dbReference type="AlphaFoldDB" id="A0AA88GXC7"/>
<dbReference type="Pfam" id="PF16212">
    <property type="entry name" value="PhoLip_ATPase_C"/>
    <property type="match status" value="2"/>
</dbReference>
<evidence type="ECO:0000256" key="3">
    <source>
        <dbReference type="ARBA" id="ARBA00022723"/>
    </source>
</evidence>
<dbReference type="InterPro" id="IPR001757">
    <property type="entry name" value="P_typ_ATPase"/>
</dbReference>
<dbReference type="Gene3D" id="2.70.150.10">
    <property type="entry name" value="Calcium-transporting ATPase, cytoplasmic transduction domain A"/>
    <property type="match status" value="1"/>
</dbReference>
<gene>
    <name evidence="12" type="ORF">C9374_012546</name>
</gene>
<evidence type="ECO:0000256" key="4">
    <source>
        <dbReference type="ARBA" id="ARBA00022842"/>
    </source>
</evidence>
<accession>A0AA88GXC7</accession>
<feature type="domain" description="P-type ATPase C-terminal" evidence="11">
    <location>
        <begin position="883"/>
        <end position="910"/>
    </location>
</feature>
<dbReference type="PRINTS" id="PR00119">
    <property type="entry name" value="CATATPASE"/>
</dbReference>
<keyword evidence="4" id="KW-0460">Magnesium</keyword>
<dbReference type="SUPFAM" id="SSF81665">
    <property type="entry name" value="Calcium ATPase, transmembrane domain M"/>
    <property type="match status" value="1"/>
</dbReference>
<comment type="caution">
    <text evidence="12">The sequence shown here is derived from an EMBL/GenBank/DDBJ whole genome shotgun (WGS) entry which is preliminary data.</text>
</comment>
<keyword evidence="2 8" id="KW-0812">Transmembrane</keyword>
<dbReference type="GO" id="GO:0005524">
    <property type="term" value="F:ATP binding"/>
    <property type="evidence" value="ECO:0007669"/>
    <property type="project" value="InterPro"/>
</dbReference>
<dbReference type="FunFam" id="3.40.50.1000:FF:000084">
    <property type="entry name" value="Phospholipid-transporting ATPase"/>
    <property type="match status" value="1"/>
</dbReference>
<dbReference type="GO" id="GO:0005886">
    <property type="term" value="C:plasma membrane"/>
    <property type="evidence" value="ECO:0007669"/>
    <property type="project" value="TreeGrafter"/>
</dbReference>
<dbReference type="SFLD" id="SFLDS00003">
    <property type="entry name" value="Haloacid_Dehalogenase"/>
    <property type="match status" value="1"/>
</dbReference>
<evidence type="ECO:0008006" key="14">
    <source>
        <dbReference type="Google" id="ProtNLM"/>
    </source>
</evidence>
<dbReference type="GO" id="GO:0140326">
    <property type="term" value="F:ATPase-coupled intramembrane lipid transporter activity"/>
    <property type="evidence" value="ECO:0007669"/>
    <property type="project" value="TreeGrafter"/>
</dbReference>
<feature type="transmembrane region" description="Helical" evidence="8">
    <location>
        <begin position="335"/>
        <end position="361"/>
    </location>
</feature>
<reference evidence="12 13" key="1">
    <citation type="journal article" date="2018" name="BMC Genomics">
        <title>The genome of Naegleria lovaniensis, the basis for a comparative approach to unravel pathogenicity factors of the human pathogenic amoeba N. fowleri.</title>
        <authorList>
            <person name="Liechti N."/>
            <person name="Schurch N."/>
            <person name="Bruggmann R."/>
            <person name="Wittwer M."/>
        </authorList>
    </citation>
    <scope>NUCLEOTIDE SEQUENCE [LARGE SCALE GENOMIC DNA]</scope>
    <source>
        <strain evidence="12 13">ATCC 30569</strain>
    </source>
</reference>
<dbReference type="InterPro" id="IPR023299">
    <property type="entry name" value="ATPase_P-typ_cyto_dom_N"/>
</dbReference>
<evidence type="ECO:0000313" key="12">
    <source>
        <dbReference type="EMBL" id="KAG2392294.1"/>
    </source>
</evidence>
<keyword evidence="3" id="KW-0479">Metal-binding</keyword>
<dbReference type="InterPro" id="IPR044492">
    <property type="entry name" value="P_typ_ATPase_HD_dom"/>
</dbReference>
<dbReference type="InterPro" id="IPR059000">
    <property type="entry name" value="ATPase_P-type_domA"/>
</dbReference>
<dbReference type="SFLD" id="SFLDF00027">
    <property type="entry name" value="p-type_atpase"/>
    <property type="match status" value="1"/>
</dbReference>
<feature type="transmembrane region" description="Helical" evidence="8">
    <location>
        <begin position="1044"/>
        <end position="1067"/>
    </location>
</feature>
<proteinExistence type="predicted"/>
<evidence type="ECO:0000259" key="9">
    <source>
        <dbReference type="Pfam" id="PF00122"/>
    </source>
</evidence>
<dbReference type="Pfam" id="PF13246">
    <property type="entry name" value="Cation_ATPase"/>
    <property type="match status" value="1"/>
</dbReference>
<evidence type="ECO:0000313" key="13">
    <source>
        <dbReference type="Proteomes" id="UP000816034"/>
    </source>
</evidence>
<evidence type="ECO:0000259" key="10">
    <source>
        <dbReference type="Pfam" id="PF16209"/>
    </source>
</evidence>
<dbReference type="InterPro" id="IPR008250">
    <property type="entry name" value="ATPase_P-typ_transduc_dom_A_sf"/>
</dbReference>
<dbReference type="GO" id="GO:0046872">
    <property type="term" value="F:metal ion binding"/>
    <property type="evidence" value="ECO:0007669"/>
    <property type="project" value="UniProtKB-KW"/>
</dbReference>
<dbReference type="PANTHER" id="PTHR24092:SF150">
    <property type="entry name" value="PHOSPHOLIPID-TRANSPORTING ATPASE"/>
    <property type="match status" value="1"/>
</dbReference>
<dbReference type="RefSeq" id="XP_044554188.1">
    <property type="nucleotide sequence ID" value="XM_044688324.1"/>
</dbReference>
<dbReference type="NCBIfam" id="TIGR01494">
    <property type="entry name" value="ATPase_P-type"/>
    <property type="match status" value="1"/>
</dbReference>
<keyword evidence="7 8" id="KW-0472">Membrane</keyword>
<feature type="transmembrane region" description="Helical" evidence="8">
    <location>
        <begin position="284"/>
        <end position="307"/>
    </location>
</feature>
<evidence type="ECO:0000256" key="1">
    <source>
        <dbReference type="ARBA" id="ARBA00004141"/>
    </source>
</evidence>
<name>A0AA88GXC7_NAELO</name>
<keyword evidence="6 8" id="KW-1133">Transmembrane helix</keyword>
<evidence type="ECO:0000256" key="7">
    <source>
        <dbReference type="ARBA" id="ARBA00023136"/>
    </source>
</evidence>
<feature type="domain" description="P-type ATPase N-terminal" evidence="10">
    <location>
        <begin position="19"/>
        <end position="93"/>
    </location>
</feature>
<dbReference type="InterPro" id="IPR018303">
    <property type="entry name" value="ATPase_P-typ_P_site"/>
</dbReference>
<dbReference type="GeneID" id="68105000"/>
<evidence type="ECO:0000256" key="2">
    <source>
        <dbReference type="ARBA" id="ARBA00022692"/>
    </source>
</evidence>
<dbReference type="InterPro" id="IPR036412">
    <property type="entry name" value="HAD-like_sf"/>
</dbReference>
<dbReference type="InterPro" id="IPR023298">
    <property type="entry name" value="ATPase_P-typ_TM_dom_sf"/>
</dbReference>
<keyword evidence="5" id="KW-1278">Translocase</keyword>
<dbReference type="SFLD" id="SFLDG00002">
    <property type="entry name" value="C1.7:_P-type_atpase_like"/>
    <property type="match status" value="1"/>
</dbReference>
<feature type="transmembrane region" description="Helical" evidence="8">
    <location>
        <begin position="977"/>
        <end position="998"/>
    </location>
</feature>
<keyword evidence="13" id="KW-1185">Reference proteome</keyword>
<evidence type="ECO:0000256" key="8">
    <source>
        <dbReference type="SAM" id="Phobius"/>
    </source>
</evidence>
<protein>
    <recommendedName>
        <fullName evidence="14">Phospholipid-transporting ATPase</fullName>
    </recommendedName>
</protein>
<dbReference type="SUPFAM" id="SSF81660">
    <property type="entry name" value="Metal cation-transporting ATPase, ATP-binding domain N"/>
    <property type="match status" value="1"/>
</dbReference>
<dbReference type="SUPFAM" id="SSF56784">
    <property type="entry name" value="HAD-like"/>
    <property type="match status" value="1"/>
</dbReference>
<dbReference type="SUPFAM" id="SSF81653">
    <property type="entry name" value="Calcium ATPase, transduction domain A"/>
    <property type="match status" value="1"/>
</dbReference>
<dbReference type="Gene3D" id="3.40.50.1000">
    <property type="entry name" value="HAD superfamily/HAD-like"/>
    <property type="match status" value="1"/>
</dbReference>
<dbReference type="GO" id="GO:0045332">
    <property type="term" value="P:phospholipid translocation"/>
    <property type="evidence" value="ECO:0007669"/>
    <property type="project" value="TreeGrafter"/>
</dbReference>
<dbReference type="PROSITE" id="PS00154">
    <property type="entry name" value="ATPASE_E1_E2"/>
    <property type="match status" value="1"/>
</dbReference>
<evidence type="ECO:0000259" key="11">
    <source>
        <dbReference type="Pfam" id="PF16212"/>
    </source>
</evidence>
<comment type="subcellular location">
    <subcellularLocation>
        <location evidence="1">Membrane</location>
        <topology evidence="1">Multi-pass membrane protein</topology>
    </subcellularLocation>
</comment>
<dbReference type="InterPro" id="IPR032631">
    <property type="entry name" value="P-type_ATPase_N"/>
</dbReference>
<feature type="transmembrane region" description="Helical" evidence="8">
    <location>
        <begin position="944"/>
        <end position="962"/>
    </location>
</feature>
<dbReference type="PANTHER" id="PTHR24092">
    <property type="entry name" value="PROBABLE PHOSPHOLIPID-TRANSPORTING ATPASE"/>
    <property type="match status" value="1"/>
</dbReference>
<dbReference type="Gene3D" id="3.40.1110.10">
    <property type="entry name" value="Calcium-transporting ATPase, cytoplasmic domain N"/>
    <property type="match status" value="1"/>
</dbReference>
<dbReference type="GO" id="GO:0016887">
    <property type="term" value="F:ATP hydrolysis activity"/>
    <property type="evidence" value="ECO:0007669"/>
    <property type="project" value="InterPro"/>
</dbReference>
<dbReference type="Pfam" id="PF16209">
    <property type="entry name" value="PhoLip_ATPase_N"/>
    <property type="match status" value="1"/>
</dbReference>
<dbReference type="InterPro" id="IPR032630">
    <property type="entry name" value="P_typ_ATPase_c"/>
</dbReference>
<dbReference type="Pfam" id="PF00122">
    <property type="entry name" value="E1-E2_ATPase"/>
    <property type="match status" value="1"/>
</dbReference>
<organism evidence="12 13">
    <name type="scientific">Naegleria lovaniensis</name>
    <name type="common">Amoeba</name>
    <dbReference type="NCBI Taxonomy" id="51637"/>
    <lineage>
        <taxon>Eukaryota</taxon>
        <taxon>Discoba</taxon>
        <taxon>Heterolobosea</taxon>
        <taxon>Tetramitia</taxon>
        <taxon>Eutetramitia</taxon>
        <taxon>Vahlkampfiidae</taxon>
        <taxon>Naegleria</taxon>
    </lineage>
</organism>
<feature type="transmembrane region" description="Helical" evidence="8">
    <location>
        <begin position="68"/>
        <end position="85"/>
    </location>
</feature>
<evidence type="ECO:0000256" key="6">
    <source>
        <dbReference type="ARBA" id="ARBA00022989"/>
    </source>
</evidence>
<evidence type="ECO:0000256" key="5">
    <source>
        <dbReference type="ARBA" id="ARBA00022967"/>
    </source>
</evidence>
<dbReference type="InterPro" id="IPR023214">
    <property type="entry name" value="HAD_sf"/>
</dbReference>
<dbReference type="Proteomes" id="UP000816034">
    <property type="component" value="Unassembled WGS sequence"/>
</dbReference>
<sequence length="1143" mass="129335">MTFRARTRSIHDTSYELAINDWEYNKTITKKGLFGFQMRKFQSNYIKTTKYTWWNFIFLNLFHQFKKISNLYFILVLIFAFIPGVSPTTPIATLQVFLIMIVNMIREGGEDFFRYLNDRKVNHMPTQVLRNGSLVKVKACELHVGDVVKVEQDQSFPADLILMASSAEDASCKIETANLDGETNLKTRYAPNIPISYNSLDKLALTRGKINCELPNQDIHKFKGSLSLEGHAHGIPLSHLNLLLKGSILKSTEYAMGIVIYTGKDTKIMKNMNKGRVKFSSVNYMLNIFIAMVAVILVALCLLFAGLSSYHEFTLARISKYTGVPKLRVNDATSVVLSFLTFFILFNLLIPISLFVTFEFVKMIQAWFITRDNKLAVFGADPHNPERNILVRSTALSSDLNADLAKIDIIFSDKTGTLTENSMIFNKCCVGSSWIHDDITQKGALGNELARMYQELKDKSLDSVDVLTCEEELLFSSLNTLLLLALCHDVSPRDLSTSKEEKASVPTYEGASVDEIALVQGAFNNGFQVKFCSDKTTIVSLLGKDYTFERVSEIPFTPERKRMSVVFEISEEFLTDFPVYRKMYHKMSKATNQSSSSSTTLNGGECEKVLVCFTKGADSFLFPCIEALNSEQHKTKLDEHILNFAKQGLRTLLLAFKFVDSKHVQDWVLRYNSVKSVTSVNHDTELALETLEKEMEQNLNIVGATAIEDMLQPQVPETIKFFLDAGLQLWMLTGDKRETALNAAFMANFIDENSQIISLNGEDIQKSQESVNKAIEELLVNITSKKVDHISSAVALIIDGHAFSHCMEHETSTKLFVELIKKCKTVICCRATPKQKAQLVEITMRRLRKTGLAIGDGANDVPMILKAKVGIGIMGKEGTQAKLASDYSIPRFYMLKRLLTVHGRYSFKRSDIHEKHLEDPEIGPKLYSSLKTENIFNVYTFTKWIGSGILHSAIIFFFVMYASHPFGLATGGMEDGLWLRSILVCSCVYCVVNFKCYFEMESFTILHHLAMAISFILYYGFNAIQANTLSRSFVITDTNMYRVWNVGIVSPAFWLTHILCIVTPLSIELALHGLKWMLWPDVYQVVRMNTNSRKKKNQTSQQATKDQMLELSYYRNAELKQLSSTMRLNESETSFTSSQPSQI</sequence>
<feature type="domain" description="P-type ATPase A" evidence="9">
    <location>
        <begin position="125"/>
        <end position="267"/>
    </location>
</feature>
<feature type="domain" description="P-type ATPase C-terminal" evidence="11">
    <location>
        <begin position="924"/>
        <end position="1080"/>
    </location>
</feature>
<feature type="transmembrane region" description="Helical" evidence="8">
    <location>
        <begin position="1005"/>
        <end position="1024"/>
    </location>
</feature>
<dbReference type="EMBL" id="PYSW02000005">
    <property type="protein sequence ID" value="KAG2392294.1"/>
    <property type="molecule type" value="Genomic_DNA"/>
</dbReference>